<dbReference type="Proteomes" id="UP000619265">
    <property type="component" value="Unassembled WGS sequence"/>
</dbReference>
<dbReference type="PANTHER" id="PTHR37610">
    <property type="entry name" value="CCHC-TYPE DOMAIN-CONTAINING PROTEIN"/>
    <property type="match status" value="1"/>
</dbReference>
<reference evidence="2" key="2">
    <citation type="submission" date="2020-03" db="EMBL/GenBank/DDBJ databases">
        <title>Walnut 2.0.</title>
        <authorList>
            <person name="Marrano A."/>
            <person name="Britton M."/>
            <person name="Zimin A.V."/>
            <person name="Zaini P.A."/>
            <person name="Workman R."/>
            <person name="Puiu D."/>
            <person name="Bianco L."/>
            <person name="Allen B.J."/>
            <person name="Troggio M."/>
            <person name="Leslie C.A."/>
            <person name="Timp W."/>
            <person name="Dendekar A."/>
            <person name="Salzberg S.L."/>
            <person name="Neale D.B."/>
        </authorList>
    </citation>
    <scope>NUCLEOTIDE SEQUENCE</scope>
    <source>
        <tissue evidence="2">Leaves</tissue>
    </source>
</reference>
<reference evidence="2" key="1">
    <citation type="submission" date="2015-10" db="EMBL/GenBank/DDBJ databases">
        <authorList>
            <person name="Martinez-Garcia P.J."/>
            <person name="Crepeau M.W."/>
            <person name="Puiu D."/>
            <person name="Gonzalez-Ibeas D."/>
            <person name="Whalen J."/>
            <person name="Stevens K."/>
            <person name="Paul R."/>
            <person name="Butterfield T."/>
            <person name="Britton M."/>
            <person name="Reagan R."/>
            <person name="Chakraborty S."/>
            <person name="Walawage S.L."/>
            <person name="Vasquez-Gross H.A."/>
            <person name="Cardeno C."/>
            <person name="Famula R."/>
            <person name="Pratt K."/>
            <person name="Kuruganti S."/>
            <person name="Aradhya M.K."/>
            <person name="Leslie C.A."/>
            <person name="Dandekar A.M."/>
            <person name="Salzberg S.L."/>
            <person name="Wegrzyn J.L."/>
            <person name="Langley C.H."/>
            <person name="Neale D.B."/>
        </authorList>
    </citation>
    <scope>NUCLEOTIDE SEQUENCE</scope>
    <source>
        <tissue evidence="2">Leaves</tissue>
    </source>
</reference>
<evidence type="ECO:0000313" key="3">
    <source>
        <dbReference type="Proteomes" id="UP000619265"/>
    </source>
</evidence>
<proteinExistence type="predicted"/>
<evidence type="ECO:0000313" key="2">
    <source>
        <dbReference type="EMBL" id="KAF5462800.1"/>
    </source>
</evidence>
<comment type="caution">
    <text evidence="2">The sequence shown here is derived from an EMBL/GenBank/DDBJ whole genome shotgun (WGS) entry which is preliminary data.</text>
</comment>
<dbReference type="PANTHER" id="PTHR37610:SF47">
    <property type="entry name" value="RETROTRANSPOSON COPIA-LIKE N-TERMINAL DOMAIN-CONTAINING PROTEIN"/>
    <property type="match status" value="1"/>
</dbReference>
<gene>
    <name evidence="2" type="ORF">F2P56_018777</name>
</gene>
<evidence type="ECO:0008006" key="4">
    <source>
        <dbReference type="Google" id="ProtNLM"/>
    </source>
</evidence>
<organism evidence="2 3">
    <name type="scientific">Juglans regia</name>
    <name type="common">English walnut</name>
    <dbReference type="NCBI Taxonomy" id="51240"/>
    <lineage>
        <taxon>Eukaryota</taxon>
        <taxon>Viridiplantae</taxon>
        <taxon>Streptophyta</taxon>
        <taxon>Embryophyta</taxon>
        <taxon>Tracheophyta</taxon>
        <taxon>Spermatophyta</taxon>
        <taxon>Magnoliopsida</taxon>
        <taxon>eudicotyledons</taxon>
        <taxon>Gunneridae</taxon>
        <taxon>Pentapetalae</taxon>
        <taxon>rosids</taxon>
        <taxon>fabids</taxon>
        <taxon>Fagales</taxon>
        <taxon>Juglandaceae</taxon>
        <taxon>Juglans</taxon>
    </lineage>
</organism>
<dbReference type="Pfam" id="PF14223">
    <property type="entry name" value="Retrotran_gag_2"/>
    <property type="match status" value="1"/>
</dbReference>
<feature type="compositionally biased region" description="Basic and acidic residues" evidence="1">
    <location>
        <begin position="1"/>
        <end position="20"/>
    </location>
</feature>
<evidence type="ECO:0000256" key="1">
    <source>
        <dbReference type="SAM" id="MobiDB-lite"/>
    </source>
</evidence>
<name>A0A833U5R5_JUGRE</name>
<dbReference type="AlphaFoldDB" id="A0A833U5R5"/>
<dbReference type="EMBL" id="LIHL02000008">
    <property type="protein sequence ID" value="KAF5462800.1"/>
    <property type="molecule type" value="Genomic_DNA"/>
</dbReference>
<feature type="region of interest" description="Disordered" evidence="1">
    <location>
        <begin position="1"/>
        <end position="22"/>
    </location>
</feature>
<sequence length="261" mass="30145">MADTSNEAKSKNKPEPKPTHSEPYFVQITNIRLNEANFLRWPQSVRMYIRGRGKIGYLTGETKEPEKIDPSYAIWDAENSMVMAWLVNAMDEEISANYMCYLTTKELWDNVSQMYSDLGNYSQIYELQQKISNTHQGEGSVTRYFNVLKGFWQDLDLFNDYEWKNSDNCNHNKKMVENARIFKFLAGLNDEFDEVRGRILGRQPLPPLGEVFSEVRREDCLWNVLMKKKEDETVENSALVAANPAPYCATSTDLSTANIFA</sequence>
<protein>
    <recommendedName>
        <fullName evidence="4">Retrotransposon Copia-like N-terminal domain-containing protein</fullName>
    </recommendedName>
</protein>
<accession>A0A833U5R5</accession>
<dbReference type="Gramene" id="Jr08_15250_p1">
    <property type="protein sequence ID" value="cds.Jr08_15250_p1"/>
    <property type="gene ID" value="Jr08_15250"/>
</dbReference>